<dbReference type="InterPro" id="IPR036148">
    <property type="entry name" value="MmgE/PrpD_sf"/>
</dbReference>
<dbReference type="InterPro" id="IPR042183">
    <property type="entry name" value="MmgE/PrpD_sf_1"/>
</dbReference>
<dbReference type="Gene3D" id="3.30.1330.120">
    <property type="entry name" value="2-methylcitrate dehydratase PrpD"/>
    <property type="match status" value="1"/>
</dbReference>
<evidence type="ECO:0000313" key="4">
    <source>
        <dbReference type="EMBL" id="GAA5142026.1"/>
    </source>
</evidence>
<dbReference type="InterPro" id="IPR045336">
    <property type="entry name" value="MmgE_PrpD_N"/>
</dbReference>
<dbReference type="InterPro" id="IPR042188">
    <property type="entry name" value="MmgE/PrpD_sf_2"/>
</dbReference>
<evidence type="ECO:0000259" key="3">
    <source>
        <dbReference type="Pfam" id="PF19305"/>
    </source>
</evidence>
<name>A0ABP9PCB7_9PSEU</name>
<comment type="similarity">
    <text evidence="1">Belongs to the PrpD family.</text>
</comment>
<dbReference type="SUPFAM" id="SSF103378">
    <property type="entry name" value="2-methylcitrate dehydratase PrpD"/>
    <property type="match status" value="1"/>
</dbReference>
<dbReference type="InterPro" id="IPR005656">
    <property type="entry name" value="MmgE_PrpD"/>
</dbReference>
<proteinExistence type="inferred from homology"/>
<sequence>MTRIADLADWACDARPGPADIELARRALVDTVAVTLAAVDEPVAGWTAGSEAALRWAAVGHVLDFDDVHLPSTSHVSVVCTAAALAAGGGAREYLAAAGVMARLGAALGWEHYRAGWHATCTADDPAAAVAAGLALGLDAGGLARALALSVPAAGGVQRAFGTGAKSLQVGFAAAAGVRAAHLAAAGASADPTALDQWFGLVGGAGPVQLDGPLVPEGLAIKLHPCCYALQRPISAARALPPAPAEEVSRIHVRTPAVALQPLIHDRPRTGLEGKFSLQYAVAAALLDGFPGAASFTDPAVDRPEAQRLVRCVEVEAEPGGTGILAGDVLIRRERAGGTVDEARLDVPDGHPLRPPTDDDLARKVTDCVGVDRAAEVLALDWPGAAALLHRVLPGGAVG</sequence>
<comment type="caution">
    <text evidence="4">The sequence shown here is derived from an EMBL/GenBank/DDBJ whole genome shotgun (WGS) entry which is preliminary data.</text>
</comment>
<dbReference type="PANTHER" id="PTHR16943:SF8">
    <property type="entry name" value="2-METHYLCITRATE DEHYDRATASE"/>
    <property type="match status" value="1"/>
</dbReference>
<dbReference type="InterPro" id="IPR045337">
    <property type="entry name" value="MmgE_PrpD_C"/>
</dbReference>
<evidence type="ECO:0000259" key="2">
    <source>
        <dbReference type="Pfam" id="PF03972"/>
    </source>
</evidence>
<evidence type="ECO:0000256" key="1">
    <source>
        <dbReference type="ARBA" id="ARBA00006174"/>
    </source>
</evidence>
<reference evidence="5" key="1">
    <citation type="journal article" date="2019" name="Int. J. Syst. Evol. Microbiol.">
        <title>The Global Catalogue of Microorganisms (GCM) 10K type strain sequencing project: providing services to taxonomists for standard genome sequencing and annotation.</title>
        <authorList>
            <consortium name="The Broad Institute Genomics Platform"/>
            <consortium name="The Broad Institute Genome Sequencing Center for Infectious Disease"/>
            <person name="Wu L."/>
            <person name="Ma J."/>
        </authorList>
    </citation>
    <scope>NUCLEOTIDE SEQUENCE [LARGE SCALE GENOMIC DNA]</scope>
    <source>
        <strain evidence="5">JCM 18302</strain>
    </source>
</reference>
<evidence type="ECO:0000313" key="5">
    <source>
        <dbReference type="Proteomes" id="UP001500804"/>
    </source>
</evidence>
<organism evidence="4 5">
    <name type="scientific">Pseudonocardia adelaidensis</name>
    <dbReference type="NCBI Taxonomy" id="648754"/>
    <lineage>
        <taxon>Bacteria</taxon>
        <taxon>Bacillati</taxon>
        <taxon>Actinomycetota</taxon>
        <taxon>Actinomycetes</taxon>
        <taxon>Pseudonocardiales</taxon>
        <taxon>Pseudonocardiaceae</taxon>
        <taxon>Pseudonocardia</taxon>
    </lineage>
</organism>
<dbReference type="Pfam" id="PF19305">
    <property type="entry name" value="MmgE_PrpD_C"/>
    <property type="match status" value="1"/>
</dbReference>
<dbReference type="EMBL" id="BAABJO010000057">
    <property type="protein sequence ID" value="GAA5142026.1"/>
    <property type="molecule type" value="Genomic_DNA"/>
</dbReference>
<dbReference type="Pfam" id="PF03972">
    <property type="entry name" value="MmgE_PrpD_N"/>
    <property type="match status" value="1"/>
</dbReference>
<keyword evidence="5" id="KW-1185">Reference proteome</keyword>
<feature type="domain" description="MmgE/PrpD N-terminal" evidence="2">
    <location>
        <begin position="51"/>
        <end position="200"/>
    </location>
</feature>
<protein>
    <submittedName>
        <fullName evidence="4">MmgE/PrpD family protein</fullName>
    </submittedName>
</protein>
<accession>A0ABP9PCB7</accession>
<dbReference type="PANTHER" id="PTHR16943">
    <property type="entry name" value="2-METHYLCITRATE DEHYDRATASE-RELATED"/>
    <property type="match status" value="1"/>
</dbReference>
<dbReference type="RefSeq" id="WP_345613244.1">
    <property type="nucleotide sequence ID" value="NZ_BAABJO010000057.1"/>
</dbReference>
<dbReference type="Gene3D" id="1.10.4100.10">
    <property type="entry name" value="2-methylcitrate dehydratase PrpD"/>
    <property type="match status" value="1"/>
</dbReference>
<feature type="domain" description="MmgE/PrpD C-terminal" evidence="3">
    <location>
        <begin position="224"/>
        <end position="370"/>
    </location>
</feature>
<dbReference type="Proteomes" id="UP001500804">
    <property type="component" value="Unassembled WGS sequence"/>
</dbReference>
<gene>
    <name evidence="4" type="ORF">GCM10023320_81860</name>
</gene>